<dbReference type="PANTHER" id="PTHR35008">
    <property type="entry name" value="BLL4482 PROTEIN-RELATED"/>
    <property type="match status" value="1"/>
</dbReference>
<keyword evidence="1 4" id="KW-0349">Heme</keyword>
<evidence type="ECO:0000259" key="6">
    <source>
        <dbReference type="PROSITE" id="PS51007"/>
    </source>
</evidence>
<dbReference type="InterPro" id="IPR051459">
    <property type="entry name" value="Cytochrome_c-type_DH"/>
</dbReference>
<keyword evidence="5" id="KW-0732">Signal</keyword>
<name>A0A345ZYC0_9HYPH</name>
<evidence type="ECO:0000256" key="4">
    <source>
        <dbReference type="PROSITE-ProRule" id="PRU00433"/>
    </source>
</evidence>
<feature type="domain" description="Cytochrome c" evidence="6">
    <location>
        <begin position="58"/>
        <end position="150"/>
    </location>
</feature>
<dbReference type="InterPro" id="IPR036909">
    <property type="entry name" value="Cyt_c-like_dom_sf"/>
</dbReference>
<dbReference type="Gene3D" id="1.10.760.10">
    <property type="entry name" value="Cytochrome c-like domain"/>
    <property type="match status" value="1"/>
</dbReference>
<dbReference type="SUPFAM" id="SSF46626">
    <property type="entry name" value="Cytochrome c"/>
    <property type="match status" value="1"/>
</dbReference>
<dbReference type="GO" id="GO:0020037">
    <property type="term" value="F:heme binding"/>
    <property type="evidence" value="ECO:0007669"/>
    <property type="project" value="InterPro"/>
</dbReference>
<evidence type="ECO:0000256" key="3">
    <source>
        <dbReference type="ARBA" id="ARBA00023004"/>
    </source>
</evidence>
<dbReference type="KEGG" id="ptaw:DW352_16125"/>
<evidence type="ECO:0000256" key="1">
    <source>
        <dbReference type="ARBA" id="ARBA00022617"/>
    </source>
</evidence>
<dbReference type="OrthoDB" id="9779283at2"/>
<gene>
    <name evidence="7" type="ORF">DW352_16125</name>
</gene>
<dbReference type="Pfam" id="PF00034">
    <property type="entry name" value="Cytochrom_C"/>
    <property type="match status" value="1"/>
</dbReference>
<dbReference type="InterPro" id="IPR009056">
    <property type="entry name" value="Cyt_c-like_dom"/>
</dbReference>
<feature type="chain" id="PRO_5016988448" evidence="5">
    <location>
        <begin position="24"/>
        <end position="187"/>
    </location>
</feature>
<dbReference type="EMBL" id="CP031417">
    <property type="protein sequence ID" value="AXK81917.1"/>
    <property type="molecule type" value="Genomic_DNA"/>
</dbReference>
<dbReference type="AlphaFoldDB" id="A0A345ZYC0"/>
<evidence type="ECO:0000256" key="5">
    <source>
        <dbReference type="SAM" id="SignalP"/>
    </source>
</evidence>
<proteinExistence type="predicted"/>
<dbReference type="RefSeq" id="WP_115692296.1">
    <property type="nucleotide sequence ID" value="NZ_CP031417.1"/>
</dbReference>
<feature type="signal peptide" evidence="5">
    <location>
        <begin position="1"/>
        <end position="23"/>
    </location>
</feature>
<reference evidence="7 8" key="1">
    <citation type="submission" date="2018-07" db="EMBL/GenBank/DDBJ databases">
        <authorList>
            <person name="Quirk P.G."/>
            <person name="Krulwich T.A."/>
        </authorList>
    </citation>
    <scope>NUCLEOTIDE SEQUENCE [LARGE SCALE GENOMIC DNA]</scope>
    <source>
        <strain evidence="7 8">CC-BB4</strain>
    </source>
</reference>
<protein>
    <submittedName>
        <fullName evidence="7">Cytochrome c</fullName>
    </submittedName>
</protein>
<sequence length="187" mass="19763">MSMRKLRIIATALVAAVPLVAAAQVQSHYGFGTPATPQDLAKYFSIPADGRGLPPGSGTAANGAKLFADNCAACHGDKLQGNPTAGLGGDKLIGGRGTLATDAPVKTVESYWPYATTLFDYIKRAMPFTSPGTLSDDEVYSLVAYILSEAKIIKANETMDAKSLPKVAMPNRDGFEPDPRPELGLYR</sequence>
<evidence type="ECO:0000313" key="7">
    <source>
        <dbReference type="EMBL" id="AXK81917.1"/>
    </source>
</evidence>
<dbReference type="GO" id="GO:0009055">
    <property type="term" value="F:electron transfer activity"/>
    <property type="evidence" value="ECO:0007669"/>
    <property type="project" value="InterPro"/>
</dbReference>
<dbReference type="PANTHER" id="PTHR35008:SF8">
    <property type="entry name" value="ALCOHOL DEHYDROGENASE CYTOCHROME C SUBUNIT"/>
    <property type="match status" value="1"/>
</dbReference>
<keyword evidence="3 4" id="KW-0408">Iron</keyword>
<evidence type="ECO:0000256" key="2">
    <source>
        <dbReference type="ARBA" id="ARBA00022723"/>
    </source>
</evidence>
<accession>A0A345ZYC0</accession>
<evidence type="ECO:0000313" key="8">
    <source>
        <dbReference type="Proteomes" id="UP000254889"/>
    </source>
</evidence>
<keyword evidence="8" id="KW-1185">Reference proteome</keyword>
<dbReference type="GO" id="GO:0046872">
    <property type="term" value="F:metal ion binding"/>
    <property type="evidence" value="ECO:0007669"/>
    <property type="project" value="UniProtKB-KW"/>
</dbReference>
<dbReference type="Proteomes" id="UP000254889">
    <property type="component" value="Chromosome"/>
</dbReference>
<organism evidence="7 8">
    <name type="scientific">Pseudolabrys taiwanensis</name>
    <dbReference type="NCBI Taxonomy" id="331696"/>
    <lineage>
        <taxon>Bacteria</taxon>
        <taxon>Pseudomonadati</taxon>
        <taxon>Pseudomonadota</taxon>
        <taxon>Alphaproteobacteria</taxon>
        <taxon>Hyphomicrobiales</taxon>
        <taxon>Xanthobacteraceae</taxon>
        <taxon>Pseudolabrys</taxon>
    </lineage>
</organism>
<dbReference type="PROSITE" id="PS51007">
    <property type="entry name" value="CYTC"/>
    <property type="match status" value="1"/>
</dbReference>
<keyword evidence="2 4" id="KW-0479">Metal-binding</keyword>